<dbReference type="EMBL" id="AWFB01000078">
    <property type="protein sequence ID" value="RAN30614.1"/>
    <property type="molecule type" value="Genomic_DNA"/>
</dbReference>
<organism evidence="2 3">
    <name type="scientific">Hyphomonas pacifica</name>
    <dbReference type="NCBI Taxonomy" id="1280941"/>
    <lineage>
        <taxon>Bacteria</taxon>
        <taxon>Pseudomonadati</taxon>
        <taxon>Pseudomonadota</taxon>
        <taxon>Alphaproteobacteria</taxon>
        <taxon>Hyphomonadales</taxon>
        <taxon>Hyphomonadaceae</taxon>
        <taxon>Hyphomonas</taxon>
    </lineage>
</organism>
<keyword evidence="1" id="KW-0812">Transmembrane</keyword>
<keyword evidence="3" id="KW-1185">Reference proteome</keyword>
<dbReference type="AlphaFoldDB" id="A0A8B2PFU0"/>
<protein>
    <submittedName>
        <fullName evidence="2">Uncharacterized protein</fullName>
    </submittedName>
</protein>
<reference evidence="2 3" key="1">
    <citation type="submission" date="2013-04" db="EMBL/GenBank/DDBJ databases">
        <title>Hyphomonas sp. T24B3 Genome Sequencing.</title>
        <authorList>
            <person name="Lai Q."/>
            <person name="Shao Z."/>
        </authorList>
    </citation>
    <scope>NUCLEOTIDE SEQUENCE [LARGE SCALE GENOMIC DNA]</scope>
    <source>
        <strain evidence="2 3">T24B3</strain>
    </source>
</reference>
<name>A0A8B2PFU0_9PROT</name>
<gene>
    <name evidence="2" type="ORF">HY3_05550</name>
</gene>
<keyword evidence="1" id="KW-1133">Transmembrane helix</keyword>
<dbReference type="Proteomes" id="UP000249123">
    <property type="component" value="Unassembled WGS sequence"/>
</dbReference>
<evidence type="ECO:0000313" key="2">
    <source>
        <dbReference type="EMBL" id="RAN30614.1"/>
    </source>
</evidence>
<proteinExistence type="predicted"/>
<comment type="caution">
    <text evidence="2">The sequence shown here is derived from an EMBL/GenBank/DDBJ whole genome shotgun (WGS) entry which is preliminary data.</text>
</comment>
<keyword evidence="1" id="KW-0472">Membrane</keyword>
<feature type="transmembrane region" description="Helical" evidence="1">
    <location>
        <begin position="34"/>
        <end position="54"/>
    </location>
</feature>
<evidence type="ECO:0000256" key="1">
    <source>
        <dbReference type="SAM" id="Phobius"/>
    </source>
</evidence>
<sequence length="245" mass="27138">MKRARLDGRALFDFSGSGGRFVADESTNFLMRHGGTLIITGAASLVAGGLGWFFRAVHLSRRLDADISSDLFQRLQSRLGDLERQVTARDEQNARLMADRAQMSEDLLKAKLALADRATPPVSILKAMIDRDVGLMWAERRAGKGEYPIVRVSSLVATLYIGGSVYECDGKPAAHVWPDPAACRMAEINERVHLQQEGEFVTIPVSSPWTGISGEIRGRKYPVRLHDGDDYIITIAEHFDREPEA</sequence>
<evidence type="ECO:0000313" key="3">
    <source>
        <dbReference type="Proteomes" id="UP000249123"/>
    </source>
</evidence>
<accession>A0A8B2PFU0</accession>